<keyword evidence="2" id="KW-0732">Signal</keyword>
<sequence length="361" mass="41063">MTPTSDRTLPWKSFILLLLLAMEVHNYGRMSGEISMMDMCATLSTRYASEPTTTALMKSSMTSSPTPTPENKNTNDADYSKAHEQSLGFFKNIPSSEWKLLQEKVSAMSPNFDDNMFKTSLSRRKNKIYGYFWQHHYEPDFVCQHERRVGKRGDGGKWICDPHRIAQKVEAGGRCLIYSVGSFNNYKFEQGVQKDVHEKCEIHTFDPGDYESGAKKAGGDITYHRVGVSTDKVGPKGIYKSLPTLVSELGHQNSEIDVFKIDCEGCEFESASNWFEASAKYNVTLRQILVELHGRKEARVFSFFDLMYKHGYVIFHKEQNTIAMNMNGTAIEYAFLKLDPAFVNAIPRANAYETFRTMTGE</sequence>
<evidence type="ECO:0000256" key="1">
    <source>
        <dbReference type="SAM" id="MobiDB-lite"/>
    </source>
</evidence>
<evidence type="ECO:0000256" key="2">
    <source>
        <dbReference type="SAM" id="SignalP"/>
    </source>
</evidence>
<accession>A0A448Z1Y4</accession>
<reference evidence="4 5" key="1">
    <citation type="submission" date="2019-01" db="EMBL/GenBank/DDBJ databases">
        <authorList>
            <person name="Ferrante I. M."/>
        </authorList>
    </citation>
    <scope>NUCLEOTIDE SEQUENCE [LARGE SCALE GENOMIC DNA]</scope>
    <source>
        <strain evidence="4 5">B856</strain>
    </source>
</reference>
<dbReference type="PANTHER" id="PTHR32026">
    <property type="entry name" value="METHYLTRANSFERASE-LIKE PROTEIN 24"/>
    <property type="match status" value="1"/>
</dbReference>
<name>A0A448Z1Y4_9STRA</name>
<feature type="region of interest" description="Disordered" evidence="1">
    <location>
        <begin position="56"/>
        <end position="78"/>
    </location>
</feature>
<protein>
    <recommendedName>
        <fullName evidence="3">Methyltransferase domain-containing protein</fullName>
    </recommendedName>
</protein>
<dbReference type="Proteomes" id="UP000291116">
    <property type="component" value="Unassembled WGS sequence"/>
</dbReference>
<dbReference type="EMBL" id="CAACVS010000075">
    <property type="protein sequence ID" value="VEU36015.1"/>
    <property type="molecule type" value="Genomic_DNA"/>
</dbReference>
<dbReference type="AlphaFoldDB" id="A0A448Z1Y4"/>
<evidence type="ECO:0000313" key="4">
    <source>
        <dbReference type="EMBL" id="VEU36015.1"/>
    </source>
</evidence>
<dbReference type="PANTHER" id="PTHR32026:SF27">
    <property type="entry name" value="METHYLTRANSFERASE FKBM DOMAIN-CONTAINING PROTEIN-RELATED"/>
    <property type="match status" value="1"/>
</dbReference>
<dbReference type="InterPro" id="IPR026913">
    <property type="entry name" value="METTL24"/>
</dbReference>
<evidence type="ECO:0000313" key="5">
    <source>
        <dbReference type="Proteomes" id="UP000291116"/>
    </source>
</evidence>
<proteinExistence type="predicted"/>
<feature type="domain" description="Methyltransferase" evidence="3">
    <location>
        <begin position="81"/>
        <end position="337"/>
    </location>
</feature>
<gene>
    <name evidence="4" type="ORF">PSNMU_V1.4_AUG-EV-PASAV3_0027630</name>
</gene>
<dbReference type="Pfam" id="PF13383">
    <property type="entry name" value="Methyltransf_22"/>
    <property type="match status" value="1"/>
</dbReference>
<keyword evidence="5" id="KW-1185">Reference proteome</keyword>
<evidence type="ECO:0000259" key="3">
    <source>
        <dbReference type="Pfam" id="PF13383"/>
    </source>
</evidence>
<dbReference type="OrthoDB" id="38237at2759"/>
<dbReference type="InterPro" id="IPR025714">
    <property type="entry name" value="Methyltranfer_dom"/>
</dbReference>
<organism evidence="4 5">
    <name type="scientific">Pseudo-nitzschia multistriata</name>
    <dbReference type="NCBI Taxonomy" id="183589"/>
    <lineage>
        <taxon>Eukaryota</taxon>
        <taxon>Sar</taxon>
        <taxon>Stramenopiles</taxon>
        <taxon>Ochrophyta</taxon>
        <taxon>Bacillariophyta</taxon>
        <taxon>Bacillariophyceae</taxon>
        <taxon>Bacillariophycidae</taxon>
        <taxon>Bacillariales</taxon>
        <taxon>Bacillariaceae</taxon>
        <taxon>Pseudo-nitzschia</taxon>
    </lineage>
</organism>
<feature type="chain" id="PRO_5019194627" description="Methyltransferase domain-containing protein" evidence="2">
    <location>
        <begin position="27"/>
        <end position="361"/>
    </location>
</feature>
<feature type="signal peptide" evidence="2">
    <location>
        <begin position="1"/>
        <end position="26"/>
    </location>
</feature>